<dbReference type="PIRSF" id="PIRSF001434">
    <property type="entry name" value="CGS"/>
    <property type="match status" value="1"/>
</dbReference>
<sequence>MYDSAEQAEAIFKGEEKGFQYTRYANPTIDTFEKRLALIDGSESCFATSSGMAAVFASMMCQLQAGDHLVSATALFGSCREIIKNIITRYGIEVSFVDGKNIESWKKEIKSNTKIFFFETPSNPCLELIDIKAVCELAKENNIKVIVDNVFASPVLQKPSKFGADIIVYSGTKHIDGQGRTMGGAILCSEQFREEILKPFLKHTGPCISPFNAWVLSKGLETIELRVIEQSKTTEKVVDFLLKHNKIQSVNYPFIKSHPQYELAKRQQTMGGNVLSCYIKGDKQTAFNFLNNLKMINICNNLGDAKSLVVHPATTTHRLLTDEERMNQNIHDNLIRLSIGLEDFEDIKNDLNQALSII</sequence>
<organism evidence="3">
    <name type="scientific">marine metagenome</name>
    <dbReference type="NCBI Taxonomy" id="408172"/>
    <lineage>
        <taxon>unclassified sequences</taxon>
        <taxon>metagenomes</taxon>
        <taxon>ecological metagenomes</taxon>
    </lineage>
</organism>
<evidence type="ECO:0000256" key="2">
    <source>
        <dbReference type="ARBA" id="ARBA00022898"/>
    </source>
</evidence>
<dbReference type="GO" id="GO:0009086">
    <property type="term" value="P:methionine biosynthetic process"/>
    <property type="evidence" value="ECO:0007669"/>
    <property type="project" value="UniProtKB-ARBA"/>
</dbReference>
<dbReference type="Gene3D" id="3.40.640.10">
    <property type="entry name" value="Type I PLP-dependent aspartate aminotransferase-like (Major domain)"/>
    <property type="match status" value="1"/>
</dbReference>
<dbReference type="GO" id="GO:0016846">
    <property type="term" value="F:carbon-sulfur lyase activity"/>
    <property type="evidence" value="ECO:0007669"/>
    <property type="project" value="TreeGrafter"/>
</dbReference>
<dbReference type="Gene3D" id="3.90.1150.10">
    <property type="entry name" value="Aspartate Aminotransferase, domain 1"/>
    <property type="match status" value="1"/>
</dbReference>
<dbReference type="AlphaFoldDB" id="A0A381ZFI0"/>
<keyword evidence="2" id="KW-0663">Pyridoxal phosphate</keyword>
<dbReference type="PANTHER" id="PTHR11808">
    <property type="entry name" value="TRANS-SULFURATION ENZYME FAMILY MEMBER"/>
    <property type="match status" value="1"/>
</dbReference>
<dbReference type="Pfam" id="PF01053">
    <property type="entry name" value="Cys_Met_Meta_PP"/>
    <property type="match status" value="1"/>
</dbReference>
<dbReference type="SUPFAM" id="SSF53383">
    <property type="entry name" value="PLP-dependent transferases"/>
    <property type="match status" value="1"/>
</dbReference>
<dbReference type="GO" id="GO:0005737">
    <property type="term" value="C:cytoplasm"/>
    <property type="evidence" value="ECO:0007669"/>
    <property type="project" value="TreeGrafter"/>
</dbReference>
<dbReference type="EMBL" id="UINC01021106">
    <property type="protein sequence ID" value="SVA87959.1"/>
    <property type="molecule type" value="Genomic_DNA"/>
</dbReference>
<dbReference type="FunFam" id="3.90.1150.10:FF:000033">
    <property type="entry name" value="Cystathionine gamma-synthase"/>
    <property type="match status" value="1"/>
</dbReference>
<dbReference type="InterPro" id="IPR000277">
    <property type="entry name" value="Cys/Met-Metab_PyrdxlP-dep_enz"/>
</dbReference>
<dbReference type="GO" id="GO:0019346">
    <property type="term" value="P:transsulfuration"/>
    <property type="evidence" value="ECO:0007669"/>
    <property type="project" value="InterPro"/>
</dbReference>
<comment type="cofactor">
    <cofactor evidence="1">
        <name>pyridoxal 5'-phosphate</name>
        <dbReference type="ChEBI" id="CHEBI:597326"/>
    </cofactor>
</comment>
<dbReference type="GO" id="GO:0030170">
    <property type="term" value="F:pyridoxal phosphate binding"/>
    <property type="evidence" value="ECO:0007669"/>
    <property type="project" value="InterPro"/>
</dbReference>
<evidence type="ECO:0000256" key="1">
    <source>
        <dbReference type="ARBA" id="ARBA00001933"/>
    </source>
</evidence>
<dbReference type="InterPro" id="IPR015421">
    <property type="entry name" value="PyrdxlP-dep_Trfase_major"/>
</dbReference>
<dbReference type="FunFam" id="3.40.640.10:FF:000046">
    <property type="entry name" value="Cystathionine gamma-lyase"/>
    <property type="match status" value="1"/>
</dbReference>
<dbReference type="CDD" id="cd00614">
    <property type="entry name" value="CGS_like"/>
    <property type="match status" value="1"/>
</dbReference>
<gene>
    <name evidence="3" type="ORF">METZ01_LOCUS140813</name>
</gene>
<dbReference type="PANTHER" id="PTHR11808:SF80">
    <property type="entry name" value="CYSTATHIONINE GAMMA-LYASE"/>
    <property type="match status" value="1"/>
</dbReference>
<dbReference type="InterPro" id="IPR015424">
    <property type="entry name" value="PyrdxlP-dep_Trfase"/>
</dbReference>
<reference evidence="3" key="1">
    <citation type="submission" date="2018-05" db="EMBL/GenBank/DDBJ databases">
        <authorList>
            <person name="Lanie J.A."/>
            <person name="Ng W.-L."/>
            <person name="Kazmierczak K.M."/>
            <person name="Andrzejewski T.M."/>
            <person name="Davidsen T.M."/>
            <person name="Wayne K.J."/>
            <person name="Tettelin H."/>
            <person name="Glass J.I."/>
            <person name="Rusch D."/>
            <person name="Podicherti R."/>
            <person name="Tsui H.-C.T."/>
            <person name="Winkler M.E."/>
        </authorList>
    </citation>
    <scope>NUCLEOTIDE SEQUENCE</scope>
</reference>
<evidence type="ECO:0008006" key="4">
    <source>
        <dbReference type="Google" id="ProtNLM"/>
    </source>
</evidence>
<name>A0A381ZFI0_9ZZZZ</name>
<dbReference type="InterPro" id="IPR015422">
    <property type="entry name" value="PyrdxlP-dep_Trfase_small"/>
</dbReference>
<proteinExistence type="predicted"/>
<evidence type="ECO:0000313" key="3">
    <source>
        <dbReference type="EMBL" id="SVA87959.1"/>
    </source>
</evidence>
<protein>
    <recommendedName>
        <fullName evidence="4">O-succinylhomoserine sulfhydrylase</fullName>
    </recommendedName>
</protein>
<accession>A0A381ZFI0</accession>